<evidence type="ECO:0000256" key="13">
    <source>
        <dbReference type="SAM" id="Phobius"/>
    </source>
</evidence>
<dbReference type="Proteomes" id="UP000050420">
    <property type="component" value="Unassembled WGS sequence"/>
</dbReference>
<evidence type="ECO:0000256" key="12">
    <source>
        <dbReference type="RuleBase" id="RU003664"/>
    </source>
</evidence>
<evidence type="ECO:0000259" key="15">
    <source>
        <dbReference type="PROSITE" id="PS50929"/>
    </source>
</evidence>
<dbReference type="InterPro" id="IPR003593">
    <property type="entry name" value="AAA+_ATPase"/>
</dbReference>
<dbReference type="GO" id="GO:0008764">
    <property type="term" value="F:UDP-N-acetylmuramoylalanine-D-glutamate ligase activity"/>
    <property type="evidence" value="ECO:0007669"/>
    <property type="project" value="UniProtKB-UniRule"/>
</dbReference>
<dbReference type="EC" id="6.3.2.9" evidence="11 12"/>
<dbReference type="GO" id="GO:0005737">
    <property type="term" value="C:cytoplasm"/>
    <property type="evidence" value="ECO:0007669"/>
    <property type="project" value="UniProtKB-SubCell"/>
</dbReference>
<sequence>MLYRRFEKLIDIFKDAPTPAPPNTVFAFYIYYLRQVWPTFLALLVVGLIGALIEVSLFNYLSRIIDLAQTTPPKDFFSVHGPELIWMVVVALLLRPIFVGLHDLLVHQTISPGMTNLIRWQNHSYVLKQSVNFFQNDFAGRIAQRIMQTGNSLRDSAVQSVDALWHVLIYAISAMVLFAEADWRLMIPLGTWIVAFILSLMYFVPRVKQRSVESSDARSRLMGRIVDGYTNITTLKLFAHTNHEQQYAREAMRDQTEKSQLAGRVVTSMDTTITTMNGVLIVTTTGLALWLWTQSMISVGAIALATGLVIRIVNMSGWIMWVVNGIFENIGTVQDGLESISQPVTVNDQPGALPLKIENGGVRFDGVDFHYGNGNGIIHNLNLDIKPGEKIGLIGPSGAGKSTLVNLLLRMYDVQGGRILIDGQDISEITQESLRAQIGMITQDTSLLHRSIRENLLYGNPDATDEQLWESIRKARAEEFIPQLSDSEGRTGFDAHVGERGVKLSGDIELFARYAKAPVIAITGSNAKSTVTTLVGEMAVAAGKRVAVGGNLGTPALDLLSDDVELYVMELSSFQLETTDQLNAEVATVLNISEDHMDRYSGLPAYHLAKHRIFRGARQVVVNRQDALSRPLIGEGLPCWTFGLNKPDFHGFGLREENGEKYLAFQFENLMPVRELKVRGAHNQANALAALALGHAVGLPFDAMLASLREFTGLEHRCQWLREHDGVHYYNDSKATNVGAALAAIEGLGSDIDGKLVLIAGGDGKGADFSALRAPVAEHCRAAVLLGRDAELIAQALGDAVTLVRVDTVQAAVEQSARLAQRGDAVLLSPACASLDMFKNYEERGRVFAQAVECLS</sequence>
<dbReference type="GO" id="GO:0071555">
    <property type="term" value="P:cell wall organization"/>
    <property type="evidence" value="ECO:0007669"/>
    <property type="project" value="UniProtKB-KW"/>
</dbReference>
<name>A0A0N8S9J1_PSEA0</name>
<keyword evidence="11 12" id="KW-0131">Cell cycle</keyword>
<proteinExistence type="inferred from homology"/>
<comment type="pathway">
    <text evidence="3 11 12">Cell wall biogenesis; peptidoglycan biosynthesis.</text>
</comment>
<dbReference type="SUPFAM" id="SSF53623">
    <property type="entry name" value="MurD-like peptide ligases, catalytic domain"/>
    <property type="match status" value="1"/>
</dbReference>
<dbReference type="InterPro" id="IPR027417">
    <property type="entry name" value="P-loop_NTPase"/>
</dbReference>
<evidence type="ECO:0000256" key="4">
    <source>
        <dbReference type="ARBA" id="ARBA00022490"/>
    </source>
</evidence>
<comment type="similarity">
    <text evidence="11">Belongs to the MurCDEF family.</text>
</comment>
<dbReference type="HAMAP" id="MF_00639">
    <property type="entry name" value="MurD"/>
    <property type="match status" value="1"/>
</dbReference>
<dbReference type="InterPro" id="IPR011527">
    <property type="entry name" value="ABC1_TM_dom"/>
</dbReference>
<dbReference type="PATRIC" id="fig|34065.5.peg.4241"/>
<keyword evidence="10 13" id="KW-0472">Membrane</keyword>
<protein>
    <recommendedName>
        <fullName evidence="11 12">UDP-N-acetylmuramoylalanine--D-glutamate ligase</fullName>
        <ecNumber evidence="11 12">6.3.2.9</ecNumber>
    </recommendedName>
    <alternativeName>
        <fullName evidence="11">D-glutamic acid-adding enzyme</fullName>
    </alternativeName>
    <alternativeName>
        <fullName evidence="11">UDP-N-acetylmuramoyl-L-alanyl-D-glutamate synthetase</fullName>
    </alternativeName>
</protein>
<dbReference type="PANTHER" id="PTHR43692:SF1">
    <property type="entry name" value="UDP-N-ACETYLMURAMOYLALANINE--D-GLUTAMATE LIGASE"/>
    <property type="match status" value="1"/>
</dbReference>
<dbReference type="Pfam" id="PF02875">
    <property type="entry name" value="Mur_ligase_C"/>
    <property type="match status" value="1"/>
</dbReference>
<comment type="caution">
    <text evidence="16">The sequence shown here is derived from an EMBL/GenBank/DDBJ whole genome shotgun (WGS) entry which is preliminary data.</text>
</comment>
<dbReference type="Pfam" id="PF00664">
    <property type="entry name" value="ABC_membrane"/>
    <property type="match status" value="1"/>
</dbReference>
<dbReference type="Gene3D" id="3.40.1190.10">
    <property type="entry name" value="Mur-like, catalytic domain"/>
    <property type="match status" value="1"/>
</dbReference>
<evidence type="ECO:0000256" key="6">
    <source>
        <dbReference type="ARBA" id="ARBA00022692"/>
    </source>
</evidence>
<dbReference type="InterPro" id="IPR036640">
    <property type="entry name" value="ABC1_TM_sf"/>
</dbReference>
<dbReference type="InterPro" id="IPR036615">
    <property type="entry name" value="Mur_ligase_C_dom_sf"/>
</dbReference>
<keyword evidence="9 13" id="KW-1133">Transmembrane helix</keyword>
<dbReference type="InterPro" id="IPR036565">
    <property type="entry name" value="Mur-like_cat_sf"/>
</dbReference>
<dbReference type="GO" id="GO:0005524">
    <property type="term" value="F:ATP binding"/>
    <property type="evidence" value="ECO:0007669"/>
    <property type="project" value="UniProtKB-UniRule"/>
</dbReference>
<dbReference type="GO" id="GO:0140359">
    <property type="term" value="F:ABC-type transporter activity"/>
    <property type="evidence" value="ECO:0007669"/>
    <property type="project" value="InterPro"/>
</dbReference>
<dbReference type="SUPFAM" id="SSF52540">
    <property type="entry name" value="P-loop containing nucleoside triphosphate hydrolases"/>
    <property type="match status" value="1"/>
</dbReference>
<evidence type="ECO:0000256" key="11">
    <source>
        <dbReference type="HAMAP-Rule" id="MF_00639"/>
    </source>
</evidence>
<evidence type="ECO:0000256" key="1">
    <source>
        <dbReference type="ARBA" id="ARBA00004496"/>
    </source>
</evidence>
<dbReference type="Gene3D" id="1.20.1560.10">
    <property type="entry name" value="ABC transporter type 1, transmembrane domain"/>
    <property type="match status" value="1"/>
</dbReference>
<evidence type="ECO:0000313" key="16">
    <source>
        <dbReference type="EMBL" id="KPY04536.1"/>
    </source>
</evidence>
<feature type="transmembrane region" description="Helical" evidence="13">
    <location>
        <begin position="40"/>
        <end position="65"/>
    </location>
</feature>
<keyword evidence="6 13" id="KW-0812">Transmembrane</keyword>
<keyword evidence="11 12" id="KW-0573">Peptidoglycan synthesis</keyword>
<dbReference type="Gene3D" id="3.90.190.20">
    <property type="entry name" value="Mur ligase, C-terminal domain"/>
    <property type="match status" value="1"/>
</dbReference>
<feature type="domain" description="ABC transmembrane type-1" evidence="15">
    <location>
        <begin position="41"/>
        <end position="328"/>
    </location>
</feature>
<dbReference type="InterPro" id="IPR005762">
    <property type="entry name" value="MurD"/>
</dbReference>
<dbReference type="EMBL" id="LJQU01000037">
    <property type="protein sequence ID" value="KPY04536.1"/>
    <property type="molecule type" value="Genomic_DNA"/>
</dbReference>
<feature type="transmembrane region" description="Helical" evidence="13">
    <location>
        <begin position="261"/>
        <end position="283"/>
    </location>
</feature>
<accession>A0A0N8S9J1</accession>
<dbReference type="PANTHER" id="PTHR43692">
    <property type="entry name" value="UDP-N-ACETYLMURAMOYLALANINE--D-GLUTAMATE LIGASE"/>
    <property type="match status" value="1"/>
</dbReference>
<dbReference type="InterPro" id="IPR013221">
    <property type="entry name" value="Mur_ligase_cen"/>
</dbReference>
<dbReference type="SUPFAM" id="SSF90123">
    <property type="entry name" value="ABC transporter transmembrane region"/>
    <property type="match status" value="1"/>
</dbReference>
<dbReference type="SUPFAM" id="SSF53244">
    <property type="entry name" value="MurD-like peptide ligases, peptide-binding domain"/>
    <property type="match status" value="1"/>
</dbReference>
<dbReference type="FunFam" id="1.20.1560.10:FF:000070">
    <property type="entry name" value="Multidrug ABC transporter ATP-binding protein"/>
    <property type="match status" value="1"/>
</dbReference>
<evidence type="ECO:0000256" key="7">
    <source>
        <dbReference type="ARBA" id="ARBA00022741"/>
    </source>
</evidence>
<dbReference type="InterPro" id="IPR004101">
    <property type="entry name" value="Mur_ligase_C"/>
</dbReference>
<dbReference type="Pfam" id="PF00005">
    <property type="entry name" value="ABC_tran"/>
    <property type="match status" value="1"/>
</dbReference>
<feature type="transmembrane region" description="Helical" evidence="13">
    <location>
        <begin position="185"/>
        <end position="204"/>
    </location>
</feature>
<evidence type="ECO:0000256" key="2">
    <source>
        <dbReference type="ARBA" id="ARBA00004651"/>
    </source>
</evidence>
<comment type="catalytic activity">
    <reaction evidence="11 12">
        <text>UDP-N-acetyl-alpha-D-muramoyl-L-alanine + D-glutamate + ATP = UDP-N-acetyl-alpha-D-muramoyl-L-alanyl-D-glutamate + ADP + phosphate + H(+)</text>
        <dbReference type="Rhea" id="RHEA:16429"/>
        <dbReference type="ChEBI" id="CHEBI:15378"/>
        <dbReference type="ChEBI" id="CHEBI:29986"/>
        <dbReference type="ChEBI" id="CHEBI:30616"/>
        <dbReference type="ChEBI" id="CHEBI:43474"/>
        <dbReference type="ChEBI" id="CHEBI:83898"/>
        <dbReference type="ChEBI" id="CHEBI:83900"/>
        <dbReference type="ChEBI" id="CHEBI:456216"/>
        <dbReference type="EC" id="6.3.2.9"/>
    </reaction>
</comment>
<reference evidence="16 17" key="1">
    <citation type="submission" date="2015-09" db="EMBL/GenBank/DDBJ databases">
        <title>Genome announcement of multiple Pseudomonas syringae strains.</title>
        <authorList>
            <person name="Thakur S."/>
            <person name="Wang P.W."/>
            <person name="Gong Y."/>
            <person name="Weir B.S."/>
            <person name="Guttman D.S."/>
        </authorList>
    </citation>
    <scope>NUCLEOTIDE SEQUENCE [LARGE SCALE GENOMIC DNA]</scope>
    <source>
        <strain evidence="16 17">ICMP4331</strain>
    </source>
</reference>
<dbReference type="Pfam" id="PF08245">
    <property type="entry name" value="Mur_ligase_M"/>
    <property type="match status" value="1"/>
</dbReference>
<dbReference type="GO" id="GO:0005886">
    <property type="term" value="C:plasma membrane"/>
    <property type="evidence" value="ECO:0007669"/>
    <property type="project" value="UniProtKB-SubCell"/>
</dbReference>
<dbReference type="PROSITE" id="PS50893">
    <property type="entry name" value="ABC_TRANSPORTER_2"/>
    <property type="match status" value="1"/>
</dbReference>
<dbReference type="Gene3D" id="3.40.50.300">
    <property type="entry name" value="P-loop containing nucleotide triphosphate hydrolases"/>
    <property type="match status" value="1"/>
</dbReference>
<feature type="binding site" evidence="11">
    <location>
        <begin position="524"/>
        <end position="530"/>
    </location>
    <ligand>
        <name>ATP</name>
        <dbReference type="ChEBI" id="CHEBI:30616"/>
    </ligand>
</feature>
<keyword evidence="11 12" id="KW-0961">Cell wall biogenesis/degradation</keyword>
<feature type="domain" description="ABC transporter" evidence="14">
    <location>
        <begin position="362"/>
        <end position="612"/>
    </location>
</feature>
<evidence type="ECO:0000313" key="17">
    <source>
        <dbReference type="Proteomes" id="UP000050420"/>
    </source>
</evidence>
<dbReference type="SMART" id="SM00382">
    <property type="entry name" value="AAA"/>
    <property type="match status" value="1"/>
</dbReference>
<dbReference type="GO" id="GO:0016887">
    <property type="term" value="F:ATP hydrolysis activity"/>
    <property type="evidence" value="ECO:0007669"/>
    <property type="project" value="InterPro"/>
</dbReference>
<gene>
    <name evidence="11" type="primary">murD</name>
    <name evidence="16" type="ORF">ALO63_02970</name>
</gene>
<keyword evidence="11 12" id="KW-0133">Cell shape</keyword>
<feature type="transmembrane region" description="Helical" evidence="13">
    <location>
        <begin position="85"/>
        <end position="106"/>
    </location>
</feature>
<evidence type="ECO:0000256" key="8">
    <source>
        <dbReference type="ARBA" id="ARBA00022840"/>
    </source>
</evidence>
<dbReference type="GO" id="GO:0009252">
    <property type="term" value="P:peptidoglycan biosynthetic process"/>
    <property type="evidence" value="ECO:0007669"/>
    <property type="project" value="UniProtKB-UniRule"/>
</dbReference>
<comment type="subcellular location">
    <subcellularLocation>
        <location evidence="2">Cell membrane</location>
        <topology evidence="2">Multi-pass membrane protein</topology>
    </subcellularLocation>
    <subcellularLocation>
        <location evidence="1 11 12">Cytoplasm</location>
    </subcellularLocation>
</comment>
<evidence type="ECO:0000256" key="10">
    <source>
        <dbReference type="ARBA" id="ARBA00023136"/>
    </source>
</evidence>
<keyword evidence="5 11" id="KW-0436">Ligase</keyword>
<dbReference type="PROSITE" id="PS50929">
    <property type="entry name" value="ABC_TM1F"/>
    <property type="match status" value="1"/>
</dbReference>
<dbReference type="GO" id="GO:0008360">
    <property type="term" value="P:regulation of cell shape"/>
    <property type="evidence" value="ECO:0007669"/>
    <property type="project" value="UniProtKB-KW"/>
</dbReference>
<dbReference type="NCBIfam" id="TIGR01087">
    <property type="entry name" value="murD"/>
    <property type="match status" value="1"/>
</dbReference>
<keyword evidence="7 11" id="KW-0547">Nucleotide-binding</keyword>
<dbReference type="GO" id="GO:0051301">
    <property type="term" value="P:cell division"/>
    <property type="evidence" value="ECO:0007669"/>
    <property type="project" value="UniProtKB-KW"/>
</dbReference>
<dbReference type="InterPro" id="IPR003439">
    <property type="entry name" value="ABC_transporter-like_ATP-bd"/>
</dbReference>
<comment type="function">
    <text evidence="11 12">Cell wall formation. Catalyzes the addition of glutamate to the nucleotide precursor UDP-N-acetylmuramoyl-L-alanine (UMA).</text>
</comment>
<dbReference type="UniPathway" id="UPA00219"/>
<organism evidence="16 17">
    <name type="scientific">Pseudomonas amygdali pv. mori</name>
    <dbReference type="NCBI Taxonomy" id="34065"/>
    <lineage>
        <taxon>Bacteria</taxon>
        <taxon>Pseudomonadati</taxon>
        <taxon>Pseudomonadota</taxon>
        <taxon>Gammaproteobacteria</taxon>
        <taxon>Pseudomonadales</taxon>
        <taxon>Pseudomonadaceae</taxon>
        <taxon>Pseudomonas</taxon>
        <taxon>Pseudomonas amygdali</taxon>
    </lineage>
</organism>
<evidence type="ECO:0000259" key="14">
    <source>
        <dbReference type="PROSITE" id="PS50893"/>
    </source>
</evidence>
<keyword evidence="11 12" id="KW-0132">Cell division</keyword>
<evidence type="ECO:0000256" key="9">
    <source>
        <dbReference type="ARBA" id="ARBA00022989"/>
    </source>
</evidence>
<keyword evidence="4 11" id="KW-0963">Cytoplasm</keyword>
<keyword evidence="8 11" id="KW-0067">ATP-binding</keyword>
<evidence type="ECO:0000256" key="3">
    <source>
        <dbReference type="ARBA" id="ARBA00004752"/>
    </source>
</evidence>
<evidence type="ECO:0000256" key="5">
    <source>
        <dbReference type="ARBA" id="ARBA00022598"/>
    </source>
</evidence>
<dbReference type="AlphaFoldDB" id="A0A0N8S9J1"/>